<sequence>MSATHPERTGNAIDNDQTRDGNQAAIETLGNSTLKLILAGPGRLSGLGVGNDVRPGVVLGIARPTWEIVLDGLGHLGVACDWVVLR</sequence>
<dbReference type="Proteomes" id="UP001148614">
    <property type="component" value="Unassembled WGS sequence"/>
</dbReference>
<proteinExistence type="predicted"/>
<feature type="region of interest" description="Disordered" evidence="1">
    <location>
        <begin position="1"/>
        <end position="21"/>
    </location>
</feature>
<name>A0A9W8TPA0_9PEZI</name>
<dbReference type="EMBL" id="JANPWZ010000240">
    <property type="protein sequence ID" value="KAJ3578243.1"/>
    <property type="molecule type" value="Genomic_DNA"/>
</dbReference>
<protein>
    <submittedName>
        <fullName evidence="2">Uncharacterized protein</fullName>
    </submittedName>
</protein>
<organism evidence="2 3">
    <name type="scientific">Xylaria arbuscula</name>
    <dbReference type="NCBI Taxonomy" id="114810"/>
    <lineage>
        <taxon>Eukaryota</taxon>
        <taxon>Fungi</taxon>
        <taxon>Dikarya</taxon>
        <taxon>Ascomycota</taxon>
        <taxon>Pezizomycotina</taxon>
        <taxon>Sordariomycetes</taxon>
        <taxon>Xylariomycetidae</taxon>
        <taxon>Xylariales</taxon>
        <taxon>Xylariaceae</taxon>
        <taxon>Xylaria</taxon>
    </lineage>
</organism>
<gene>
    <name evidence="2" type="ORF">NPX13_g2319</name>
</gene>
<evidence type="ECO:0000256" key="1">
    <source>
        <dbReference type="SAM" id="MobiDB-lite"/>
    </source>
</evidence>
<reference evidence="2" key="1">
    <citation type="submission" date="2022-07" db="EMBL/GenBank/DDBJ databases">
        <title>Genome Sequence of Xylaria arbuscula.</title>
        <authorList>
            <person name="Buettner E."/>
        </authorList>
    </citation>
    <scope>NUCLEOTIDE SEQUENCE</scope>
    <source>
        <strain evidence="2">VT107</strain>
    </source>
</reference>
<evidence type="ECO:0000313" key="2">
    <source>
        <dbReference type="EMBL" id="KAJ3578243.1"/>
    </source>
</evidence>
<dbReference type="VEuPathDB" id="FungiDB:F4678DRAFT_424257"/>
<comment type="caution">
    <text evidence="2">The sequence shown here is derived from an EMBL/GenBank/DDBJ whole genome shotgun (WGS) entry which is preliminary data.</text>
</comment>
<dbReference type="AlphaFoldDB" id="A0A9W8TPA0"/>
<keyword evidence="3" id="KW-1185">Reference proteome</keyword>
<evidence type="ECO:0000313" key="3">
    <source>
        <dbReference type="Proteomes" id="UP001148614"/>
    </source>
</evidence>
<accession>A0A9W8TPA0</accession>